<dbReference type="EMBL" id="ASJR01000020">
    <property type="protein sequence ID" value="ERP31100.1"/>
    <property type="molecule type" value="Genomic_DNA"/>
</dbReference>
<dbReference type="AlphaFoldDB" id="U7D9L0"/>
<accession>U7D9L0</accession>
<sequence length="237" mass="27776">MKKHIKEKIRQGILMREHLRSEEEIMRTWKETTPVVSICCITYNHEPYIEDALEGFLIQETDFPFEILIHDDASTDKTADIIREYEMAYPALIKPIYQTENQKSQGKPLGGNNYNRAQGKYIAICEGDDFWTVPHKLQRQIDYMEKNERCSMSFHAARIYTYDSSTNKRISSTEIAAPKNKKPCSAFRAVFSMKVAALRLRHLWFFAVSFLTFTPISNRYHPWEICRESSFLPTTEI</sequence>
<dbReference type="Proteomes" id="UP000017148">
    <property type="component" value="Unassembled WGS sequence"/>
</dbReference>
<keyword evidence="3" id="KW-1185">Reference proteome</keyword>
<dbReference type="Gene3D" id="3.90.550.10">
    <property type="entry name" value="Spore Coat Polysaccharide Biosynthesis Protein SpsA, Chain A"/>
    <property type="match status" value="1"/>
</dbReference>
<dbReference type="PANTHER" id="PTHR22916">
    <property type="entry name" value="GLYCOSYLTRANSFERASE"/>
    <property type="match status" value="1"/>
</dbReference>
<protein>
    <submittedName>
        <fullName evidence="2">Glycosyltransferase, family 2</fullName>
    </submittedName>
</protein>
<evidence type="ECO:0000259" key="1">
    <source>
        <dbReference type="Pfam" id="PF00535"/>
    </source>
</evidence>
<evidence type="ECO:0000313" key="2">
    <source>
        <dbReference type="EMBL" id="ERP31100.1"/>
    </source>
</evidence>
<dbReference type="eggNOG" id="COG0463">
    <property type="taxonomic scope" value="Bacteria"/>
</dbReference>
<reference evidence="2 3" key="1">
    <citation type="journal article" date="2013" name="Environ. Microbiol.">
        <title>Genome analysis of Chitinivibrio alkaliphilus gen. nov., sp. nov., a novel extremely haloalkaliphilic anaerobic chitinolytic bacterium from the candidate phylum Termite Group 3.</title>
        <authorList>
            <person name="Sorokin D.Y."/>
            <person name="Gumerov V.M."/>
            <person name="Rakitin A.L."/>
            <person name="Beletsky A.V."/>
            <person name="Damste J.S."/>
            <person name="Muyzer G."/>
            <person name="Mardanov A.V."/>
            <person name="Ravin N.V."/>
        </authorList>
    </citation>
    <scope>NUCLEOTIDE SEQUENCE [LARGE SCALE GENOMIC DNA]</scope>
    <source>
        <strain evidence="2 3">ACht1</strain>
    </source>
</reference>
<dbReference type="InterPro" id="IPR029044">
    <property type="entry name" value="Nucleotide-diphossugar_trans"/>
</dbReference>
<dbReference type="PATRIC" id="fig|1313304.3.peg.1963"/>
<dbReference type="InterPro" id="IPR001173">
    <property type="entry name" value="Glyco_trans_2-like"/>
</dbReference>
<organism evidence="2 3">
    <name type="scientific">Chitinivibrio alkaliphilus ACht1</name>
    <dbReference type="NCBI Taxonomy" id="1313304"/>
    <lineage>
        <taxon>Bacteria</taxon>
        <taxon>Pseudomonadati</taxon>
        <taxon>Fibrobacterota</taxon>
        <taxon>Chitinivibrionia</taxon>
        <taxon>Chitinivibrionales</taxon>
        <taxon>Chitinivibrionaceae</taxon>
        <taxon>Chitinivibrio</taxon>
    </lineage>
</organism>
<keyword evidence="2" id="KW-0808">Transferase</keyword>
<comment type="caution">
    <text evidence="2">The sequence shown here is derived from an EMBL/GenBank/DDBJ whole genome shotgun (WGS) entry which is preliminary data.</text>
</comment>
<dbReference type="SUPFAM" id="SSF53448">
    <property type="entry name" value="Nucleotide-diphospho-sugar transferases"/>
    <property type="match status" value="1"/>
</dbReference>
<gene>
    <name evidence="2" type="ORF">CALK_2063</name>
</gene>
<proteinExistence type="predicted"/>
<dbReference type="STRING" id="1313304.CALK_2063"/>
<dbReference type="Pfam" id="PF00535">
    <property type="entry name" value="Glycos_transf_2"/>
    <property type="match status" value="1"/>
</dbReference>
<feature type="domain" description="Glycosyltransferase 2-like" evidence="1">
    <location>
        <begin position="37"/>
        <end position="169"/>
    </location>
</feature>
<dbReference type="PANTHER" id="PTHR22916:SF3">
    <property type="entry name" value="UDP-GLCNAC:BETAGAL BETA-1,3-N-ACETYLGLUCOSAMINYLTRANSFERASE-LIKE PROTEIN 1"/>
    <property type="match status" value="1"/>
</dbReference>
<evidence type="ECO:0000313" key="3">
    <source>
        <dbReference type="Proteomes" id="UP000017148"/>
    </source>
</evidence>
<dbReference type="GO" id="GO:0016758">
    <property type="term" value="F:hexosyltransferase activity"/>
    <property type="evidence" value="ECO:0007669"/>
    <property type="project" value="UniProtKB-ARBA"/>
</dbReference>
<name>U7D9L0_9BACT</name>